<feature type="binding site" evidence="14">
    <location>
        <begin position="126"/>
        <end position="128"/>
    </location>
    <ligand>
        <name>thiamine diphosphate</name>
        <dbReference type="ChEBI" id="CHEBI:58937"/>
    </ligand>
</feature>
<dbReference type="KEGG" id="kps:KPNJ2_01507"/>
<dbReference type="InterPro" id="IPR020826">
    <property type="entry name" value="Transketolase_BS"/>
</dbReference>
<feature type="binding site" evidence="13">
    <location>
        <position position="473"/>
    </location>
    <ligand>
        <name>substrate</name>
    </ligand>
</feature>
<comment type="cofactor">
    <cofactor evidence="15">
        <name>Mg(2+)</name>
        <dbReference type="ChEBI" id="CHEBI:18420"/>
    </cofactor>
    <text evidence="15">Binds 1 Mg(2+) ion per subunit. Can also utilize other divalent metal cations, such as Ca(2+), Mn(2+) and Co(2+).</text>
</comment>
<evidence type="ECO:0000256" key="12">
    <source>
        <dbReference type="PIRSR" id="PIRSR605478-1"/>
    </source>
</evidence>
<evidence type="ECO:0000256" key="2">
    <source>
        <dbReference type="ARBA" id="ARBA00001941"/>
    </source>
</evidence>
<dbReference type="EC" id="2.2.1.1" evidence="5 11"/>
<feature type="binding site" evidence="13">
    <location>
        <position position="370"/>
    </location>
    <ligand>
        <name>substrate</name>
    </ligand>
</feature>
<feature type="binding site" evidence="13">
    <location>
        <position position="485"/>
    </location>
    <ligand>
        <name>substrate</name>
    </ligand>
</feature>
<evidence type="ECO:0000256" key="6">
    <source>
        <dbReference type="ARBA" id="ARBA00022679"/>
    </source>
</evidence>
<comment type="subunit">
    <text evidence="4 17">Homodimer.</text>
</comment>
<feature type="binding site" evidence="15">
    <location>
        <position position="197"/>
    </location>
    <ligand>
        <name>Mg(2+)</name>
        <dbReference type="ChEBI" id="CHEBI:18420"/>
    </ligand>
</feature>
<keyword evidence="9 15" id="KW-0460">Magnesium</keyword>
<dbReference type="GO" id="GO:0005829">
    <property type="term" value="C:cytosol"/>
    <property type="evidence" value="ECO:0007669"/>
    <property type="project" value="UniProtKB-ARBA"/>
</dbReference>
<dbReference type="InterPro" id="IPR009014">
    <property type="entry name" value="Transketo_C/PFOR_II"/>
</dbReference>
<dbReference type="NCBIfam" id="TIGR00232">
    <property type="entry name" value="tktlase_bact"/>
    <property type="match status" value="1"/>
</dbReference>
<dbReference type="GO" id="GO:0046872">
    <property type="term" value="F:metal ion binding"/>
    <property type="evidence" value="ECO:0007669"/>
    <property type="project" value="UniProtKB-KW"/>
</dbReference>
<evidence type="ECO:0000256" key="14">
    <source>
        <dbReference type="PIRSR" id="PIRSR605478-3"/>
    </source>
</evidence>
<dbReference type="Pfam" id="PF02779">
    <property type="entry name" value="Transket_pyr"/>
    <property type="match status" value="1"/>
</dbReference>
<dbReference type="GO" id="GO:0004802">
    <property type="term" value="F:transketolase activity"/>
    <property type="evidence" value="ECO:0007669"/>
    <property type="project" value="UniProtKB-UniRule"/>
</dbReference>
<feature type="binding site" evidence="13">
    <location>
        <position position="532"/>
    </location>
    <ligand>
        <name>substrate</name>
    </ligand>
</feature>
<feature type="binding site" evidence="15">
    <location>
        <position position="199"/>
    </location>
    <ligand>
        <name>Mg(2+)</name>
        <dbReference type="ChEBI" id="CHEBI:18420"/>
    </ligand>
</feature>
<comment type="function">
    <text evidence="17">Catalyzes the transfer of a two-carbon ketol group from a ketose donor to an aldose acceptor, via a covalent intermediate with the cofactor thiamine pyrophosphate.</text>
</comment>
<evidence type="ECO:0000256" key="17">
    <source>
        <dbReference type="RuleBase" id="RU004996"/>
    </source>
</evidence>
<evidence type="ECO:0000256" key="4">
    <source>
        <dbReference type="ARBA" id="ARBA00011738"/>
    </source>
</evidence>
<comment type="cofactor">
    <cofactor evidence="17">
        <name>Mg(2+)</name>
        <dbReference type="ChEBI" id="CHEBI:18420"/>
    </cofactor>
    <cofactor evidence="17">
        <name>Ca(2+)</name>
        <dbReference type="ChEBI" id="CHEBI:29108"/>
    </cofactor>
    <cofactor evidence="17">
        <name>Mn(2+)</name>
        <dbReference type="ChEBI" id="CHEBI:29035"/>
    </cofactor>
    <cofactor evidence="17">
        <name>Co(2+)</name>
        <dbReference type="ChEBI" id="CHEBI:48828"/>
    </cofactor>
    <text evidence="17">Binds 1 Mg(2+) ion per subunit. Can also utilize other divalent metal cations, such as Ca(2+), Mn(2+) and Co(2+).</text>
</comment>
<dbReference type="Pfam" id="PF22613">
    <property type="entry name" value="Transketolase_C_1"/>
    <property type="match status" value="1"/>
</dbReference>
<dbReference type="HOGENOM" id="CLU_009227_0_0_6"/>
<dbReference type="AlphaFoldDB" id="W8UWJ1"/>
<dbReference type="PATRIC" id="fig|1420013.3.peg.1441"/>
<dbReference type="FunFam" id="3.40.50.970:FF:000004">
    <property type="entry name" value="Transketolase"/>
    <property type="match status" value="1"/>
</dbReference>
<dbReference type="InterPro" id="IPR055152">
    <property type="entry name" value="Transketolase-like_C_2"/>
</dbReference>
<feature type="binding site" evidence="14">
    <location>
        <position position="197"/>
    </location>
    <ligand>
        <name>thiamine diphosphate</name>
        <dbReference type="ChEBI" id="CHEBI:58937"/>
    </ligand>
</feature>
<comment type="cofactor">
    <cofactor evidence="14">
        <name>thiamine diphosphate</name>
        <dbReference type="ChEBI" id="CHEBI:58937"/>
    </cofactor>
    <text evidence="14">Binds 1 thiamine pyrophosphate per subunit. During the reaction, the substrate forms a covalent intermediate with the cofactor.</text>
</comment>
<dbReference type="InterPro" id="IPR029061">
    <property type="entry name" value="THDP-binding"/>
</dbReference>
<evidence type="ECO:0000256" key="10">
    <source>
        <dbReference type="ARBA" id="ARBA00023052"/>
    </source>
</evidence>
<dbReference type="InterPro" id="IPR005478">
    <property type="entry name" value="Transketolase_bac-like"/>
</dbReference>
<feature type="binding site" evidence="13">
    <location>
        <position position="38"/>
    </location>
    <ligand>
        <name>substrate</name>
    </ligand>
</feature>
<name>W8UWJ1_KLEPN</name>
<feature type="domain" description="Transketolase-like pyrimidine-binding" evidence="18">
    <location>
        <begin position="367"/>
        <end position="537"/>
    </location>
</feature>
<dbReference type="SUPFAM" id="SSF52922">
    <property type="entry name" value="TK C-terminal domain-like"/>
    <property type="match status" value="1"/>
</dbReference>
<feature type="binding site" evidence="13">
    <location>
        <position position="397"/>
    </location>
    <ligand>
        <name>substrate</name>
    </ligand>
</feature>
<dbReference type="PANTHER" id="PTHR43522:SF13">
    <property type="entry name" value="TRANSKETOLASE 2"/>
    <property type="match status" value="1"/>
</dbReference>
<evidence type="ECO:0000256" key="9">
    <source>
        <dbReference type="ARBA" id="ARBA00022842"/>
    </source>
</evidence>
<dbReference type="PANTHER" id="PTHR43522">
    <property type="entry name" value="TRANSKETOLASE"/>
    <property type="match status" value="1"/>
</dbReference>
<dbReference type="GO" id="GO:0009052">
    <property type="term" value="P:pentose-phosphate shunt, non-oxidative branch"/>
    <property type="evidence" value="ECO:0007669"/>
    <property type="project" value="UniProtKB-ARBA"/>
</dbReference>
<comment type="cofactor">
    <cofactor evidence="1">
        <name>Ca(2+)</name>
        <dbReference type="ChEBI" id="CHEBI:29108"/>
    </cofactor>
</comment>
<evidence type="ECO:0000256" key="16">
    <source>
        <dbReference type="PIRSR" id="PIRSR605478-5"/>
    </source>
</evidence>
<dbReference type="CDD" id="cd02012">
    <property type="entry name" value="TPP_TK"/>
    <property type="match status" value="1"/>
</dbReference>
<dbReference type="InterPro" id="IPR033247">
    <property type="entry name" value="Transketolase_fam"/>
</dbReference>
<reference evidence="19 20" key="1">
    <citation type="journal article" date="2014" name="Proc. Natl. Acad. Sci. U.S.A.">
        <title>Molecular dissection of the evolution of carbapenem-resistant multilocus sequence type 258 Klebsiella pneumoniae.</title>
        <authorList>
            <person name="Deleo F.R."/>
            <person name="Chen L."/>
            <person name="Porcella S.F."/>
            <person name="Martens C.A."/>
            <person name="Kobayashi S.D."/>
            <person name="Porter A.R."/>
            <person name="Chavda K.D."/>
            <person name="Jacobs M.R."/>
            <person name="Mathema B."/>
            <person name="Olsen R.J."/>
            <person name="Bonomo R.A."/>
            <person name="Musser J.M."/>
            <person name="Kreiswirth B.N."/>
        </authorList>
    </citation>
    <scope>NUCLEOTIDE SEQUENCE [LARGE SCALE GENOMIC DNA]</scope>
    <source>
        <strain evidence="19">30684/NJST258_2</strain>
    </source>
</reference>
<gene>
    <name evidence="19" type="ORF">KPNJ2_01507</name>
</gene>
<evidence type="ECO:0000259" key="18">
    <source>
        <dbReference type="SMART" id="SM00861"/>
    </source>
</evidence>
<feature type="binding site" evidence="14">
    <location>
        <position position="449"/>
    </location>
    <ligand>
        <name>thiamine diphosphate</name>
        <dbReference type="ChEBI" id="CHEBI:58937"/>
    </ligand>
</feature>
<dbReference type="Proteomes" id="UP000019586">
    <property type="component" value="Chromosome"/>
</dbReference>
<dbReference type="InterPro" id="IPR005474">
    <property type="entry name" value="Transketolase_N"/>
</dbReference>
<dbReference type="Gene3D" id="3.40.50.920">
    <property type="match status" value="1"/>
</dbReference>
<dbReference type="InterPro" id="IPR005475">
    <property type="entry name" value="Transketolase-like_Pyr-bd"/>
</dbReference>
<dbReference type="EMBL" id="CP006918">
    <property type="protein sequence ID" value="AHM78287.1"/>
    <property type="molecule type" value="Genomic_DNA"/>
</dbReference>
<feature type="binding site" evidence="14">
    <location>
        <position position="78"/>
    </location>
    <ligand>
        <name>thiamine diphosphate</name>
        <dbReference type="ChEBI" id="CHEBI:58937"/>
    </ligand>
</feature>
<dbReference type="SUPFAM" id="SSF52518">
    <property type="entry name" value="Thiamin diphosphate-binding fold (THDP-binding)"/>
    <property type="match status" value="2"/>
</dbReference>
<dbReference type="FunFam" id="3.40.50.970:FF:000003">
    <property type="entry name" value="Transketolase"/>
    <property type="match status" value="1"/>
</dbReference>
<feature type="binding site" evidence="14">
    <location>
        <position position="273"/>
    </location>
    <ligand>
        <name>thiamine diphosphate</name>
        <dbReference type="ChEBI" id="CHEBI:58937"/>
    </ligand>
</feature>
<evidence type="ECO:0000256" key="11">
    <source>
        <dbReference type="NCBIfam" id="TIGR00232"/>
    </source>
</evidence>
<accession>W8UWJ1</accession>
<dbReference type="SMART" id="SM00861">
    <property type="entry name" value="Transket_pyr"/>
    <property type="match status" value="1"/>
</dbReference>
<dbReference type="FunFam" id="3.40.50.920:FF:000003">
    <property type="entry name" value="Transketolase"/>
    <property type="match status" value="1"/>
</dbReference>
<dbReference type="CDD" id="cd07033">
    <property type="entry name" value="TPP_PYR_DXS_TK_like"/>
    <property type="match status" value="1"/>
</dbReference>
<comment type="similarity">
    <text evidence="3 17">Belongs to the transketolase family.</text>
</comment>
<feature type="binding site" evidence="14">
    <location>
        <position position="168"/>
    </location>
    <ligand>
        <name>thiamine diphosphate</name>
        <dbReference type="ChEBI" id="CHEBI:58937"/>
    </ligand>
</feature>
<dbReference type="PROSITE" id="PS00802">
    <property type="entry name" value="TRANSKETOLASE_2"/>
    <property type="match status" value="1"/>
</dbReference>
<evidence type="ECO:0000256" key="15">
    <source>
        <dbReference type="PIRSR" id="PIRSR605478-4"/>
    </source>
</evidence>
<proteinExistence type="inferred from homology"/>
<keyword evidence="10 14" id="KW-0786">Thiamine pyrophosphate</keyword>
<protein>
    <recommendedName>
        <fullName evidence="5 11">Transketolase</fullName>
        <ecNumber evidence="5 11">2.2.1.1</ecNumber>
    </recommendedName>
</protein>
<evidence type="ECO:0000256" key="7">
    <source>
        <dbReference type="ARBA" id="ARBA00022723"/>
    </source>
</evidence>
<evidence type="ECO:0000256" key="5">
    <source>
        <dbReference type="ARBA" id="ARBA00013152"/>
    </source>
</evidence>
<comment type="catalytic activity">
    <reaction evidence="17">
        <text>D-sedoheptulose 7-phosphate + D-glyceraldehyde 3-phosphate = aldehydo-D-ribose 5-phosphate + D-xylulose 5-phosphate</text>
        <dbReference type="Rhea" id="RHEA:10508"/>
        <dbReference type="ChEBI" id="CHEBI:57483"/>
        <dbReference type="ChEBI" id="CHEBI:57737"/>
        <dbReference type="ChEBI" id="CHEBI:58273"/>
        <dbReference type="ChEBI" id="CHEBI:59776"/>
        <dbReference type="EC" id="2.2.1.1"/>
    </reaction>
</comment>
<feature type="active site" description="Proton donor" evidence="12">
    <location>
        <position position="423"/>
    </location>
</feature>
<evidence type="ECO:0000313" key="19">
    <source>
        <dbReference type="EMBL" id="AHM78287.1"/>
    </source>
</evidence>
<evidence type="ECO:0000256" key="8">
    <source>
        <dbReference type="ARBA" id="ARBA00022837"/>
    </source>
</evidence>
<keyword evidence="6 17" id="KW-0808">Transferase</keyword>
<feature type="site" description="Important for catalytic activity" evidence="16">
    <location>
        <position position="38"/>
    </location>
</feature>
<evidence type="ECO:0000256" key="1">
    <source>
        <dbReference type="ARBA" id="ARBA00001913"/>
    </source>
</evidence>
<keyword evidence="7 15" id="KW-0479">Metal-binding</keyword>
<organism evidence="19 20">
    <name type="scientific">Klebsiella pneumoniae 30684/NJST258_2</name>
    <dbReference type="NCBI Taxonomy" id="1420013"/>
    <lineage>
        <taxon>Bacteria</taxon>
        <taxon>Pseudomonadati</taxon>
        <taxon>Pseudomonadota</taxon>
        <taxon>Gammaproteobacteria</taxon>
        <taxon>Enterobacterales</taxon>
        <taxon>Enterobacteriaceae</taxon>
        <taxon>Klebsiella/Raoultella group</taxon>
        <taxon>Klebsiella</taxon>
        <taxon>Klebsiella pneumoniae complex</taxon>
    </lineage>
</organism>
<evidence type="ECO:0000256" key="3">
    <source>
        <dbReference type="ARBA" id="ARBA00007131"/>
    </source>
</evidence>
<dbReference type="PROSITE" id="PS00801">
    <property type="entry name" value="TRANSKETOLASE_1"/>
    <property type="match status" value="1"/>
</dbReference>
<feature type="binding site" evidence="15">
    <location>
        <position position="167"/>
    </location>
    <ligand>
        <name>Mg(2+)</name>
        <dbReference type="ChEBI" id="CHEBI:18420"/>
    </ligand>
</feature>
<dbReference type="Pfam" id="PF00456">
    <property type="entry name" value="Transketolase_N"/>
    <property type="match status" value="1"/>
</dbReference>
<feature type="binding site" evidence="13">
    <location>
        <position position="481"/>
    </location>
    <ligand>
        <name>substrate</name>
    </ligand>
</feature>
<comment type="cofactor">
    <cofactor evidence="2">
        <name>Co(2+)</name>
        <dbReference type="ChEBI" id="CHEBI:48828"/>
    </cofactor>
</comment>
<feature type="site" description="Important for catalytic activity" evidence="16">
    <location>
        <position position="273"/>
    </location>
</feature>
<evidence type="ECO:0000256" key="13">
    <source>
        <dbReference type="PIRSR" id="PIRSR605478-2"/>
    </source>
</evidence>
<feature type="binding site" evidence="13">
    <location>
        <position position="273"/>
    </location>
    <ligand>
        <name>substrate</name>
    </ligand>
</feature>
<dbReference type="InterPro" id="IPR049557">
    <property type="entry name" value="Transketolase_CS"/>
</dbReference>
<dbReference type="Gene3D" id="3.40.50.970">
    <property type="match status" value="2"/>
</dbReference>
<keyword evidence="8 17" id="KW-0106">Calcium</keyword>
<evidence type="ECO:0000313" key="20">
    <source>
        <dbReference type="Proteomes" id="UP000019586"/>
    </source>
</evidence>
<sequence length="677" mass="73681">MPPNCHFSLTEKNMSRRELANAIRALSMDAVQKANSGHPGAPMGMADIAEVLWNDFLKHNPQNPDWVDRDRFILSNGHASMLLYSLLHLTGYDLPLSELKQFRQLHSKTPGHPEHGYTPGVETTTGPLGQGLANAVGMAIAERTLAAQFNRPGHEIIDHHTWVFMGDGCLMEGISHEACSLAGTLGLGKLIGFYDHNGISIDGKTEGWFSDDTAERFRAYHWHVIGDIDGHDPQAIKQAITEAQAVKDKPSLIICRTIIGFGSPNKAGSEESHGAALGEKEVALARQQLGWKYPPFEIPKEIYAGWDARPRGEKAEHAWNEKFAAYQQQFPELAAELTRRMNGALPEDFAAIARDYVAKLQAEPAKIASRKASQNALNAYGPHLPELLGGSADLAPSNLTIWSGSTSIKEDPAGNYIHYGVREFGMTAVANGIALHGGFIPYTSTFLMFVEYARNAARMAALMKARQIMVYTHDSIGLGEDGPTHQAVEQLASLRLTPNFSTWRPCDQVETAVAWQAAIARQGGPTALILSRQNLAQMPRTPEQVQDIARGGYVLKDAGGKPDLILIATGSEVEITVLAAEKLLAKGVNVRVVSLPSTDVFDAQDEAWRESVLPSDVSARVAVEAGIADYWYKYVGLKGKIVGMTGYGESAPAEQLFPFFGFTVDHIVATAEQVLNG</sequence>